<dbReference type="AlphaFoldDB" id="A0AAD1X4G1"/>
<proteinExistence type="predicted"/>
<accession>A0AAD1X4G1</accession>
<gene>
    <name evidence="2" type="ORF">ECRASSUSDP1_LOCUS3994</name>
</gene>
<reference evidence="2" key="1">
    <citation type="submission" date="2023-07" db="EMBL/GenBank/DDBJ databases">
        <authorList>
            <consortium name="AG Swart"/>
            <person name="Singh M."/>
            <person name="Singh A."/>
            <person name="Seah K."/>
            <person name="Emmerich C."/>
        </authorList>
    </citation>
    <scope>NUCLEOTIDE SEQUENCE</scope>
    <source>
        <strain evidence="2">DP1</strain>
    </source>
</reference>
<sequence length="462" mass="53878">MESSSTSQVSFPYIDLYLHHLQASLDRDKIRSQISDSEIYSQIDQNQLRATIDNDFYYQNKKKELEKNQKELGKLKNQYLNISKTGSWFWKKSKEKNQKIFKNKNDNKMDDLEMLIKINKEDVSEITSKITQTFTDQMYPIILSNLIDQKLLKHQEFINSTIESNLYTLTCTQNPESSTTKISFTPLTSEFEIDLINSRVSSKFGLSEPKKLEEIKEWDFEEAEIALEAEGKKETESFIENTGIDHFREVVECLDVENLDTIVFKNFWLKKGHLKKIVEIVVDMKTERLVFNNCRFKMSKISEIKSCFNEENKGPRLDKSGHIESKENIEKEEKKTTNKKKYNSTKKRALYSLSFIDCQISSFPIESYKHINNTKQNSANKTFQTGTYKCPHPPELNKKHPIVTIILSIISQIDSLKPFYKDRTLVSLTLKNLYLPESSITAIQDACPFLETFIVFDEPQES</sequence>
<evidence type="ECO:0000313" key="3">
    <source>
        <dbReference type="Proteomes" id="UP001295684"/>
    </source>
</evidence>
<dbReference type="EMBL" id="CAMPGE010003822">
    <property type="protein sequence ID" value="CAI2362668.1"/>
    <property type="molecule type" value="Genomic_DNA"/>
</dbReference>
<comment type="caution">
    <text evidence="2">The sequence shown here is derived from an EMBL/GenBank/DDBJ whole genome shotgun (WGS) entry which is preliminary data.</text>
</comment>
<name>A0AAD1X4G1_EUPCR</name>
<feature type="region of interest" description="Disordered" evidence="1">
    <location>
        <begin position="318"/>
        <end position="340"/>
    </location>
</feature>
<feature type="compositionally biased region" description="Basic and acidic residues" evidence="1">
    <location>
        <begin position="318"/>
        <end position="336"/>
    </location>
</feature>
<evidence type="ECO:0000313" key="2">
    <source>
        <dbReference type="EMBL" id="CAI2362668.1"/>
    </source>
</evidence>
<keyword evidence="3" id="KW-1185">Reference proteome</keyword>
<evidence type="ECO:0000256" key="1">
    <source>
        <dbReference type="SAM" id="MobiDB-lite"/>
    </source>
</evidence>
<dbReference type="Proteomes" id="UP001295684">
    <property type="component" value="Unassembled WGS sequence"/>
</dbReference>
<protein>
    <submittedName>
        <fullName evidence="2">Uncharacterized protein</fullName>
    </submittedName>
</protein>
<organism evidence="2 3">
    <name type="scientific">Euplotes crassus</name>
    <dbReference type="NCBI Taxonomy" id="5936"/>
    <lineage>
        <taxon>Eukaryota</taxon>
        <taxon>Sar</taxon>
        <taxon>Alveolata</taxon>
        <taxon>Ciliophora</taxon>
        <taxon>Intramacronucleata</taxon>
        <taxon>Spirotrichea</taxon>
        <taxon>Hypotrichia</taxon>
        <taxon>Euplotida</taxon>
        <taxon>Euplotidae</taxon>
        <taxon>Moneuplotes</taxon>
    </lineage>
</organism>